<dbReference type="Proteomes" id="UP000578112">
    <property type="component" value="Unassembled WGS sequence"/>
</dbReference>
<sequence>MSVAGLVLAAGAPALAATATQVPVQSTGFFGGLLGVDAVTASDGWAVGGNGNGVVQRFDGTRWSTFPSPDLLAGDPNGWAALTGVDATSPVSAFAVGNSTAGSGGARSAVALRWNGAAWSRQAVPKAAGTDTEFAAVRAFSASDAWAVGQTASTGSTFRKTLAMHYNGTAWTAVPTPSQGTRTNFMTAVDGAASGDVWAVGYSLNLPYGNRVRQSTILHWNGTAWTQVTSPNNGSTFLYDVVALSATDAWAVGSTSGGALVLRWDGTAWNTVAAPPLANLRSVAARSASDVWVAGTDSASLPALARWNGTSWSVTPVTVNGGVGNPELTAVTTVDGGTEWAVGAQSDGTTGQSSGIAFRVSG</sequence>
<name>A0A7W7I1U3_9ACTN</name>
<comment type="caution">
    <text evidence="2">The sequence shown here is derived from an EMBL/GenBank/DDBJ whole genome shotgun (WGS) entry which is preliminary data.</text>
</comment>
<evidence type="ECO:0000256" key="1">
    <source>
        <dbReference type="SAM" id="SignalP"/>
    </source>
</evidence>
<evidence type="ECO:0000313" key="3">
    <source>
        <dbReference type="Proteomes" id="UP000578112"/>
    </source>
</evidence>
<evidence type="ECO:0000313" key="2">
    <source>
        <dbReference type="EMBL" id="MBB4764835.1"/>
    </source>
</evidence>
<dbReference type="RefSeq" id="WP_184995978.1">
    <property type="nucleotide sequence ID" value="NZ_BOMK01000003.1"/>
</dbReference>
<feature type="signal peptide" evidence="1">
    <location>
        <begin position="1"/>
        <end position="16"/>
    </location>
</feature>
<keyword evidence="3" id="KW-1185">Reference proteome</keyword>
<reference evidence="2 3" key="1">
    <citation type="submission" date="2020-08" db="EMBL/GenBank/DDBJ databases">
        <title>Sequencing the genomes of 1000 actinobacteria strains.</title>
        <authorList>
            <person name="Klenk H.-P."/>
        </authorList>
    </citation>
    <scope>NUCLEOTIDE SEQUENCE [LARGE SCALE GENOMIC DNA]</scope>
    <source>
        <strain evidence="2 3">DSM 43149</strain>
    </source>
</reference>
<dbReference type="EMBL" id="JACHNH010000001">
    <property type="protein sequence ID" value="MBB4764835.1"/>
    <property type="molecule type" value="Genomic_DNA"/>
</dbReference>
<feature type="chain" id="PRO_5030886986" evidence="1">
    <location>
        <begin position="17"/>
        <end position="362"/>
    </location>
</feature>
<dbReference type="AlphaFoldDB" id="A0A7W7I1U3"/>
<accession>A0A7W7I1U3</accession>
<gene>
    <name evidence="2" type="ORF">BJ971_005391</name>
</gene>
<proteinExistence type="predicted"/>
<protein>
    <submittedName>
        <fullName evidence="2">Uncharacterized protein</fullName>
    </submittedName>
</protein>
<keyword evidence="1" id="KW-0732">Signal</keyword>
<organism evidence="2 3">
    <name type="scientific">Actinoplanes digitatis</name>
    <dbReference type="NCBI Taxonomy" id="1868"/>
    <lineage>
        <taxon>Bacteria</taxon>
        <taxon>Bacillati</taxon>
        <taxon>Actinomycetota</taxon>
        <taxon>Actinomycetes</taxon>
        <taxon>Micromonosporales</taxon>
        <taxon>Micromonosporaceae</taxon>
        <taxon>Actinoplanes</taxon>
    </lineage>
</organism>